<feature type="domain" description="Thiolase C-terminal" evidence="2">
    <location>
        <begin position="247"/>
        <end position="378"/>
    </location>
</feature>
<dbReference type="RefSeq" id="WP_104371508.1">
    <property type="nucleotide sequence ID" value="NZ_BFAV01000073.1"/>
</dbReference>
<reference evidence="4" key="1">
    <citation type="submission" date="2018-02" db="EMBL/GenBank/DDBJ databases">
        <title>Genome sequence of Desulfocucumis palustris strain NAW-5.</title>
        <authorList>
            <person name="Watanabe M."/>
            <person name="Kojima H."/>
            <person name="Fukui M."/>
        </authorList>
    </citation>
    <scope>NUCLEOTIDE SEQUENCE [LARGE SCALE GENOMIC DNA]</scope>
    <source>
        <strain evidence="4">NAW-5</strain>
    </source>
</reference>
<proteinExistence type="predicted"/>
<organism evidence="3 4">
    <name type="scientific">Desulfocucumis palustris</name>
    <dbReference type="NCBI Taxonomy" id="1898651"/>
    <lineage>
        <taxon>Bacteria</taxon>
        <taxon>Bacillati</taxon>
        <taxon>Bacillota</taxon>
        <taxon>Clostridia</taxon>
        <taxon>Eubacteriales</taxon>
        <taxon>Desulfocucumaceae</taxon>
        <taxon>Desulfocucumis</taxon>
    </lineage>
</organism>
<dbReference type="InterPro" id="IPR020616">
    <property type="entry name" value="Thiolase_N"/>
</dbReference>
<keyword evidence="4" id="KW-1185">Reference proteome</keyword>
<dbReference type="OrthoDB" id="9785768at2"/>
<dbReference type="PANTHER" id="PTHR42870:SF1">
    <property type="entry name" value="NON-SPECIFIC LIPID-TRANSFER PROTEIN-LIKE 2"/>
    <property type="match status" value="1"/>
</dbReference>
<dbReference type="AlphaFoldDB" id="A0A2L2XGP7"/>
<sequence>MAAKGITDKVAIVGMGCIRFGELWDKSLDDMIVEAAYQALEDAGIGPEKIDAYWFGTCNSGFCGITLSEPLKIQYKPVTRVENFCATGTDAFRNACYAVASGAYDVALVVGAEKLKDSGYSGLVIPPQPDDGTKPNYSAPAAFSLLAPAYFKKYGLEAGQGKEVLARIAWKNHRNGAKNPKAQFRQEITMEQIINSPLVAAPLGIMDCSGVADGAAAAVIVRSEDAPRYRKDPIFVKALSIICGPNHGGLHQDYDFTTVRETYMAGLDAYGQAGITDPAGQISMAEVHDCFTPTELVIYEDLGFSRRGGGWADVLNGDFDLTGRLPVNPDGGLKSFGHPIGASGLRMLYEMYLQLQGRAGERQIDNPKLGLTHNMGGFPWWCVASVCIVGKEPGAREGR</sequence>
<comment type="caution">
    <text evidence="3">The sequence shown here is derived from an EMBL/GenBank/DDBJ whole genome shotgun (WGS) entry which is preliminary data.</text>
</comment>
<dbReference type="InterPro" id="IPR002155">
    <property type="entry name" value="Thiolase"/>
</dbReference>
<dbReference type="CDD" id="cd00829">
    <property type="entry name" value="SCP-x_thiolase"/>
    <property type="match status" value="1"/>
</dbReference>
<evidence type="ECO:0000259" key="1">
    <source>
        <dbReference type="Pfam" id="PF00108"/>
    </source>
</evidence>
<evidence type="ECO:0000313" key="4">
    <source>
        <dbReference type="Proteomes" id="UP000239549"/>
    </source>
</evidence>
<dbReference type="InterPro" id="IPR016039">
    <property type="entry name" value="Thiolase-like"/>
</dbReference>
<gene>
    <name evidence="3" type="ORF">DCCM_2158</name>
</gene>
<dbReference type="Pfam" id="PF00108">
    <property type="entry name" value="Thiolase_N"/>
    <property type="match status" value="1"/>
</dbReference>
<accession>A0A2L2XGP7</accession>
<dbReference type="EMBL" id="BFAV01000073">
    <property type="protein sequence ID" value="GBF33061.1"/>
    <property type="molecule type" value="Genomic_DNA"/>
</dbReference>
<dbReference type="Gene3D" id="3.40.47.10">
    <property type="match status" value="1"/>
</dbReference>
<dbReference type="PIRSF" id="PIRSF000429">
    <property type="entry name" value="Ac-CoA_Ac_transf"/>
    <property type="match status" value="1"/>
</dbReference>
<dbReference type="Proteomes" id="UP000239549">
    <property type="component" value="Unassembled WGS sequence"/>
</dbReference>
<evidence type="ECO:0000313" key="3">
    <source>
        <dbReference type="EMBL" id="GBF33061.1"/>
    </source>
</evidence>
<dbReference type="PANTHER" id="PTHR42870">
    <property type="entry name" value="ACETYL-COA C-ACETYLTRANSFERASE"/>
    <property type="match status" value="1"/>
</dbReference>
<dbReference type="SUPFAM" id="SSF53901">
    <property type="entry name" value="Thiolase-like"/>
    <property type="match status" value="1"/>
</dbReference>
<dbReference type="Pfam" id="PF22691">
    <property type="entry name" value="Thiolase_C_1"/>
    <property type="match status" value="1"/>
</dbReference>
<name>A0A2L2XGP7_9FIRM</name>
<dbReference type="GO" id="GO:0016747">
    <property type="term" value="F:acyltransferase activity, transferring groups other than amino-acyl groups"/>
    <property type="evidence" value="ECO:0007669"/>
    <property type="project" value="InterPro"/>
</dbReference>
<feature type="domain" description="Thiolase N-terminal" evidence="1">
    <location>
        <begin position="10"/>
        <end position="223"/>
    </location>
</feature>
<evidence type="ECO:0000259" key="2">
    <source>
        <dbReference type="Pfam" id="PF22691"/>
    </source>
</evidence>
<protein>
    <submittedName>
        <fullName evidence="3">3-ketoacyl-CoA thiolase</fullName>
    </submittedName>
</protein>
<dbReference type="NCBIfam" id="NF004810">
    <property type="entry name" value="PRK06157.1"/>
    <property type="match status" value="1"/>
</dbReference>
<dbReference type="InterPro" id="IPR055140">
    <property type="entry name" value="Thiolase_C_2"/>
</dbReference>